<evidence type="ECO:0000256" key="1">
    <source>
        <dbReference type="SAM" id="MobiDB-lite"/>
    </source>
</evidence>
<feature type="region of interest" description="Disordered" evidence="1">
    <location>
        <begin position="1"/>
        <end position="37"/>
    </location>
</feature>
<gene>
    <name evidence="2" type="ORF">SLS56_005045</name>
</gene>
<reference evidence="2 3" key="1">
    <citation type="submission" date="2024-02" db="EMBL/GenBank/DDBJ databases">
        <title>De novo assembly and annotation of 12 fungi associated with fruit tree decline syndrome in Ontario, Canada.</title>
        <authorList>
            <person name="Sulman M."/>
            <person name="Ellouze W."/>
            <person name="Ilyukhin E."/>
        </authorList>
    </citation>
    <scope>NUCLEOTIDE SEQUENCE [LARGE SCALE GENOMIC DNA]</scope>
    <source>
        <strain evidence="2 3">M1-105</strain>
    </source>
</reference>
<sequence>MGQSPGGQFGQDPIQDMQMVPSGGEASGQGPQKQPHLLNRRAQQLSAPATTYDTVDFVMEVSNINTRASDLTNQLAGFTKDMSNLVQKATYVMAQTAILREAVKYCILTDREFLRALKDMDERMRSNPIVQKRLGRLNAERKRKSTEAAAAIEKRQRTDSSQQQGPGQEIFRQQNSGTGYNQHQQQDAEQRSANQYDMQHGNQAVSCDDDDAWINDPESEDEELPGDFGL</sequence>
<organism evidence="2 3">
    <name type="scientific">Neofusicoccum ribis</name>
    <dbReference type="NCBI Taxonomy" id="45134"/>
    <lineage>
        <taxon>Eukaryota</taxon>
        <taxon>Fungi</taxon>
        <taxon>Dikarya</taxon>
        <taxon>Ascomycota</taxon>
        <taxon>Pezizomycotina</taxon>
        <taxon>Dothideomycetes</taxon>
        <taxon>Dothideomycetes incertae sedis</taxon>
        <taxon>Botryosphaeriales</taxon>
        <taxon>Botryosphaeriaceae</taxon>
        <taxon>Neofusicoccum</taxon>
    </lineage>
</organism>
<evidence type="ECO:0000313" key="2">
    <source>
        <dbReference type="EMBL" id="KAL1630370.1"/>
    </source>
</evidence>
<dbReference type="EMBL" id="JAJVDC020000048">
    <property type="protein sequence ID" value="KAL1630370.1"/>
    <property type="molecule type" value="Genomic_DNA"/>
</dbReference>
<feature type="compositionally biased region" description="Acidic residues" evidence="1">
    <location>
        <begin position="207"/>
        <end position="230"/>
    </location>
</feature>
<protein>
    <submittedName>
        <fullName evidence="2">Uncharacterized protein</fullName>
    </submittedName>
</protein>
<accession>A0ABR3SUZ0</accession>
<feature type="compositionally biased region" description="Polar residues" evidence="1">
    <location>
        <begin position="159"/>
        <end position="205"/>
    </location>
</feature>
<name>A0ABR3SUZ0_9PEZI</name>
<proteinExistence type="predicted"/>
<keyword evidence="3" id="KW-1185">Reference proteome</keyword>
<evidence type="ECO:0000313" key="3">
    <source>
        <dbReference type="Proteomes" id="UP001521116"/>
    </source>
</evidence>
<comment type="caution">
    <text evidence="2">The sequence shown here is derived from an EMBL/GenBank/DDBJ whole genome shotgun (WGS) entry which is preliminary data.</text>
</comment>
<dbReference type="Proteomes" id="UP001521116">
    <property type="component" value="Unassembled WGS sequence"/>
</dbReference>
<feature type="region of interest" description="Disordered" evidence="1">
    <location>
        <begin position="135"/>
        <end position="230"/>
    </location>
</feature>